<evidence type="ECO:0008006" key="3">
    <source>
        <dbReference type="Google" id="ProtNLM"/>
    </source>
</evidence>
<gene>
    <name evidence="1" type="ORF">SAMN04515674_106127</name>
</gene>
<dbReference type="EMBL" id="FOXH01000006">
    <property type="protein sequence ID" value="SFP84612.1"/>
    <property type="molecule type" value="Genomic_DNA"/>
</dbReference>
<dbReference type="OrthoDB" id="955734at2"/>
<dbReference type="SUPFAM" id="SSF52266">
    <property type="entry name" value="SGNH hydrolase"/>
    <property type="match status" value="1"/>
</dbReference>
<protein>
    <recommendedName>
        <fullName evidence="3">SGNH/GDSL hydrolase family protein</fullName>
    </recommendedName>
</protein>
<organism evidence="1 2">
    <name type="scientific">Pseudarcicella hirudinis</name>
    <dbReference type="NCBI Taxonomy" id="1079859"/>
    <lineage>
        <taxon>Bacteria</taxon>
        <taxon>Pseudomonadati</taxon>
        <taxon>Bacteroidota</taxon>
        <taxon>Cytophagia</taxon>
        <taxon>Cytophagales</taxon>
        <taxon>Flectobacillaceae</taxon>
        <taxon>Pseudarcicella</taxon>
    </lineage>
</organism>
<evidence type="ECO:0000313" key="1">
    <source>
        <dbReference type="EMBL" id="SFP84612.1"/>
    </source>
</evidence>
<sequence length="284" mass="33323">MKILVIGGCHSYGYGIAAGQGFVQRIVNRLEKEYGMVKVDYYTPFKMAKTVLLLNELKEKTRNYDLILLQLGHFELLQADSFKSLIASKNRDFNQRVYGTYDQEIELQNKPTDLTQFLTQGFDQVSSKRENRFTSGLKKMRGKSIDLLKFSILKTLNLFMELPRIQFVRINLTLILDSLYQVRDKVLLLTPFPIRERTSNFLRKEGQKIFLEEGLKRGFNVIDSFEIISGNKENCFLEDGCHLNARGHRAIFKEIMENFDFYETENTNLLNVRKIFRYFMENQN</sequence>
<proteinExistence type="predicted"/>
<evidence type="ECO:0000313" key="2">
    <source>
        <dbReference type="Proteomes" id="UP000199306"/>
    </source>
</evidence>
<dbReference type="GO" id="GO:0016788">
    <property type="term" value="F:hydrolase activity, acting on ester bonds"/>
    <property type="evidence" value="ECO:0007669"/>
    <property type="project" value="UniProtKB-ARBA"/>
</dbReference>
<accession>A0A1I5TNF5</accession>
<keyword evidence="2" id="KW-1185">Reference proteome</keyword>
<dbReference type="AlphaFoldDB" id="A0A1I5TNF5"/>
<reference evidence="1 2" key="1">
    <citation type="submission" date="2016-10" db="EMBL/GenBank/DDBJ databases">
        <authorList>
            <person name="de Groot N.N."/>
        </authorList>
    </citation>
    <scope>NUCLEOTIDE SEQUENCE [LARGE SCALE GENOMIC DNA]</scope>
    <source>
        <strain evidence="2">E92,LMG 26720,CCM 7988</strain>
    </source>
</reference>
<dbReference type="Gene3D" id="3.40.50.1110">
    <property type="entry name" value="SGNH hydrolase"/>
    <property type="match status" value="1"/>
</dbReference>
<dbReference type="STRING" id="1079859.SAMN04515674_106127"/>
<dbReference type="Proteomes" id="UP000199306">
    <property type="component" value="Unassembled WGS sequence"/>
</dbReference>
<name>A0A1I5TNF5_9BACT</name>
<dbReference type="InterPro" id="IPR036514">
    <property type="entry name" value="SGNH_hydro_sf"/>
</dbReference>
<dbReference type="RefSeq" id="WP_092017296.1">
    <property type="nucleotide sequence ID" value="NZ_FOXH01000006.1"/>
</dbReference>